<dbReference type="Proteomes" id="UP000770785">
    <property type="component" value="Unassembled WGS sequence"/>
</dbReference>
<accession>A0ABX0XEP0</accession>
<dbReference type="EMBL" id="JAATJH010000006">
    <property type="protein sequence ID" value="NJC27791.1"/>
    <property type="molecule type" value="Genomic_DNA"/>
</dbReference>
<proteinExistence type="predicted"/>
<dbReference type="InterPro" id="IPR046863">
    <property type="entry name" value="MbnP-like_dom"/>
</dbReference>
<evidence type="ECO:0000313" key="4">
    <source>
        <dbReference type="Proteomes" id="UP000770785"/>
    </source>
</evidence>
<protein>
    <recommendedName>
        <fullName evidence="2">Copper-binding protein MbnP-like domain-containing protein</fullName>
    </recommendedName>
</protein>
<sequence length="252" mass="27721">MKYLSAAFLLLALLFVSCEDDEDPFTDGEVELQMNFTGDFDGRDLMVQSEAYAYPGGGQLKFQLFQYYVSDLQLVPADGGDPVILSEIELIRYASATEDNVESRTFTVPSGDYSAVRFGLGVKPALNNTDPNNFSANDPLNENEFWNANARYVFAKIEANADLEGDDIFDAPVTIHMGSDALYRTVTLSQDVSFRPGTDAELTVVADIFQAFGGNSDTYDLTVPANRRVHGGNQNVAAGVFNRLAEQFKLTR</sequence>
<dbReference type="PROSITE" id="PS51257">
    <property type="entry name" value="PROKAR_LIPOPROTEIN"/>
    <property type="match status" value="1"/>
</dbReference>
<reference evidence="3 4" key="1">
    <citation type="submission" date="2020-03" db="EMBL/GenBank/DDBJ databases">
        <title>Genomic Encyclopedia of Type Strains, Phase IV (KMG-IV): sequencing the most valuable type-strain genomes for metagenomic binning, comparative biology and taxonomic classification.</title>
        <authorList>
            <person name="Goeker M."/>
        </authorList>
    </citation>
    <scope>NUCLEOTIDE SEQUENCE [LARGE SCALE GENOMIC DNA]</scope>
    <source>
        <strain evidence="3 4">DSM 105096</strain>
    </source>
</reference>
<dbReference type="Pfam" id="PF20243">
    <property type="entry name" value="MbnP"/>
    <property type="match status" value="1"/>
</dbReference>
<keyword evidence="1" id="KW-0732">Signal</keyword>
<feature type="domain" description="Copper-binding protein MbnP-like" evidence="2">
    <location>
        <begin position="31"/>
        <end position="215"/>
    </location>
</feature>
<feature type="chain" id="PRO_5047268674" description="Copper-binding protein MbnP-like domain-containing protein" evidence="1">
    <location>
        <begin position="20"/>
        <end position="252"/>
    </location>
</feature>
<evidence type="ECO:0000259" key="2">
    <source>
        <dbReference type="Pfam" id="PF20243"/>
    </source>
</evidence>
<organism evidence="3 4">
    <name type="scientific">Neolewinella antarctica</name>
    <dbReference type="NCBI Taxonomy" id="442734"/>
    <lineage>
        <taxon>Bacteria</taxon>
        <taxon>Pseudomonadati</taxon>
        <taxon>Bacteroidota</taxon>
        <taxon>Saprospiria</taxon>
        <taxon>Saprospirales</taxon>
        <taxon>Lewinellaceae</taxon>
        <taxon>Neolewinella</taxon>
    </lineage>
</organism>
<evidence type="ECO:0000313" key="3">
    <source>
        <dbReference type="EMBL" id="NJC27791.1"/>
    </source>
</evidence>
<evidence type="ECO:0000256" key="1">
    <source>
        <dbReference type="SAM" id="SignalP"/>
    </source>
</evidence>
<keyword evidence="4" id="KW-1185">Reference proteome</keyword>
<gene>
    <name evidence="3" type="ORF">GGR27_003309</name>
</gene>
<name>A0ABX0XEP0_9BACT</name>
<feature type="signal peptide" evidence="1">
    <location>
        <begin position="1"/>
        <end position="19"/>
    </location>
</feature>
<dbReference type="RefSeq" id="WP_168039226.1">
    <property type="nucleotide sequence ID" value="NZ_JAATJH010000006.1"/>
</dbReference>
<comment type="caution">
    <text evidence="3">The sequence shown here is derived from an EMBL/GenBank/DDBJ whole genome shotgun (WGS) entry which is preliminary data.</text>
</comment>